<evidence type="ECO:0000313" key="2">
    <source>
        <dbReference type="Proteomes" id="UP000251186"/>
    </source>
</evidence>
<protein>
    <submittedName>
        <fullName evidence="1">Uncharacterized protein</fullName>
    </submittedName>
</protein>
<dbReference type="AlphaFoldDB" id="A0A2X1BJM1"/>
<organism evidence="1 2">
    <name type="scientific">Brevundimonas vesicularis</name>
    <name type="common">Pseudomonas vesicularis</name>
    <dbReference type="NCBI Taxonomy" id="41276"/>
    <lineage>
        <taxon>Bacteria</taxon>
        <taxon>Pseudomonadati</taxon>
        <taxon>Pseudomonadota</taxon>
        <taxon>Alphaproteobacteria</taxon>
        <taxon>Caulobacterales</taxon>
        <taxon>Caulobacteraceae</taxon>
        <taxon>Brevundimonas</taxon>
    </lineage>
</organism>
<name>A0A2X1BJM1_BREVE</name>
<evidence type="ECO:0000313" key="1">
    <source>
        <dbReference type="EMBL" id="SPU57703.1"/>
    </source>
</evidence>
<reference evidence="1 2" key="1">
    <citation type="submission" date="2018-06" db="EMBL/GenBank/DDBJ databases">
        <authorList>
            <consortium name="Pathogen Informatics"/>
            <person name="Doyle S."/>
        </authorList>
    </citation>
    <scope>NUCLEOTIDE SEQUENCE [LARGE SCALE GENOMIC DNA]</scope>
    <source>
        <strain evidence="1 2">NCTC11166</strain>
    </source>
</reference>
<proteinExistence type="predicted"/>
<accession>A0A2X1BJM1</accession>
<gene>
    <name evidence="1" type="ORF">NCTC11166_03412</name>
</gene>
<sequence length="50" mass="5690">MRFVNNNNFILREKFVGQGFCQQHAVGHQFDRGLFADLLVKTHLITDAAA</sequence>
<dbReference type="Proteomes" id="UP000251186">
    <property type="component" value="Unassembled WGS sequence"/>
</dbReference>
<dbReference type="EMBL" id="UAQP01000034">
    <property type="protein sequence ID" value="SPU57703.1"/>
    <property type="molecule type" value="Genomic_DNA"/>
</dbReference>